<dbReference type="VEuPathDB" id="FungiDB:FOXG_11074"/>
<evidence type="ECO:0000256" key="1">
    <source>
        <dbReference type="SAM" id="MobiDB-lite"/>
    </source>
</evidence>
<protein>
    <submittedName>
        <fullName evidence="2">Uncharacterized protein</fullName>
    </submittedName>
</protein>
<dbReference type="VEuPathDB" id="FungiDB:HZS61_000177"/>
<dbReference type="AlphaFoldDB" id="A0A2H3T415"/>
<dbReference type="OrthoDB" id="5056104at2759"/>
<reference evidence="3" key="1">
    <citation type="submission" date="2016-09" db="EMBL/GenBank/DDBJ databases">
        <authorList>
            <person name="Guldener U."/>
        </authorList>
    </citation>
    <scope>NUCLEOTIDE SEQUENCE [LARGE SCALE GENOMIC DNA]</scope>
    <source>
        <strain evidence="3">V64-1</strain>
    </source>
</reference>
<evidence type="ECO:0000313" key="2">
    <source>
        <dbReference type="EMBL" id="SCO80415.1"/>
    </source>
</evidence>
<feature type="region of interest" description="Disordered" evidence="1">
    <location>
        <begin position="1"/>
        <end position="44"/>
    </location>
</feature>
<accession>A0A2H3T415</accession>
<sequence length="207" mass="23939">MPPVTPGRYPTRSKTGPGQADPTRTSDMRTSQPAHPWQRENPSGQVFTQKEFITELELIKKDKIPTSEWAYPDEIFEAAMTDIKNWDEHRYYTIQAKWIKTCTSYKPIFGFSNVVKRLKAYGRFQLSRGCAPKRLLGGKTYAWIDKPTIVKFVQPESGHEKTGHWSGATTCPTKKHPRQLIQQEMKCLWFYANSRDLGWKLQWALGT</sequence>
<dbReference type="VEuPathDB" id="FungiDB:FOMG_00313"/>
<dbReference type="VEuPathDB" id="FungiDB:FOC1_g10013294"/>
<feature type="compositionally biased region" description="Polar residues" evidence="1">
    <location>
        <begin position="12"/>
        <end position="33"/>
    </location>
</feature>
<dbReference type="VEuPathDB" id="FungiDB:FOC4_g10007372"/>
<gene>
    <name evidence="2" type="ORF">FRV6_04628</name>
</gene>
<organism evidence="2 3">
    <name type="scientific">Fusarium oxysporum</name>
    <name type="common">Fusarium vascular wilt</name>
    <dbReference type="NCBI Taxonomy" id="5507"/>
    <lineage>
        <taxon>Eukaryota</taxon>
        <taxon>Fungi</taxon>
        <taxon>Dikarya</taxon>
        <taxon>Ascomycota</taxon>
        <taxon>Pezizomycotina</taxon>
        <taxon>Sordariomycetes</taxon>
        <taxon>Hypocreomycetidae</taxon>
        <taxon>Hypocreales</taxon>
        <taxon>Nectriaceae</taxon>
        <taxon>Fusarium</taxon>
        <taxon>Fusarium oxysporum species complex</taxon>
    </lineage>
</organism>
<dbReference type="EMBL" id="FMJY01000002">
    <property type="protein sequence ID" value="SCO80415.1"/>
    <property type="molecule type" value="Genomic_DNA"/>
</dbReference>
<proteinExistence type="predicted"/>
<dbReference type="VEuPathDB" id="FungiDB:FOIG_00145"/>
<evidence type="ECO:0000313" key="3">
    <source>
        <dbReference type="Proteomes" id="UP000219369"/>
    </source>
</evidence>
<dbReference type="Proteomes" id="UP000219369">
    <property type="component" value="Unassembled WGS sequence"/>
</dbReference>
<name>A0A2H3T415_FUSOX</name>